<evidence type="ECO:0000259" key="13">
    <source>
        <dbReference type="PROSITE" id="PS50850"/>
    </source>
</evidence>
<evidence type="ECO:0000256" key="4">
    <source>
        <dbReference type="ARBA" id="ARBA00022692"/>
    </source>
</evidence>
<evidence type="ECO:0000256" key="5">
    <source>
        <dbReference type="ARBA" id="ARBA00022911"/>
    </source>
</evidence>
<evidence type="ECO:0000313" key="15">
    <source>
        <dbReference type="Proteomes" id="UP000053029"/>
    </source>
</evidence>
<dbReference type="PANTHER" id="PTHR48022">
    <property type="entry name" value="PLASTIDIC GLUCOSE TRANSPORTER 4"/>
    <property type="match status" value="1"/>
</dbReference>
<dbReference type="PRINTS" id="PR00171">
    <property type="entry name" value="SUGRTRNSPORT"/>
</dbReference>
<dbReference type="SUPFAM" id="SSF103473">
    <property type="entry name" value="MFS general substrate transporter"/>
    <property type="match status" value="1"/>
</dbReference>
<dbReference type="OrthoDB" id="508119at2759"/>
<keyword evidence="5" id="KW-0672">Quinate metabolism</keyword>
<dbReference type="InterPro" id="IPR003663">
    <property type="entry name" value="Sugar/inositol_transpt"/>
</dbReference>
<dbReference type="AlphaFoldDB" id="A0A0D2GCD5"/>
<evidence type="ECO:0000256" key="3">
    <source>
        <dbReference type="ARBA" id="ARBA00022448"/>
    </source>
</evidence>
<dbReference type="Gene3D" id="1.20.1250.20">
    <property type="entry name" value="MFS general substrate transporter like domains"/>
    <property type="match status" value="1"/>
</dbReference>
<dbReference type="InterPro" id="IPR050360">
    <property type="entry name" value="MFS_Sugar_Transporters"/>
</dbReference>
<feature type="transmembrane region" description="Helical" evidence="12">
    <location>
        <begin position="295"/>
        <end position="316"/>
    </location>
</feature>
<evidence type="ECO:0000256" key="9">
    <source>
        <dbReference type="ARBA" id="ARBA00043213"/>
    </source>
</evidence>
<dbReference type="PANTHER" id="PTHR48022:SF34">
    <property type="entry name" value="MAJOR FACILITATOR SUPERFAMILY (MFS) PROFILE DOMAIN-CONTAINING PROTEIN-RELATED"/>
    <property type="match status" value="1"/>
</dbReference>
<keyword evidence="6 12" id="KW-1133">Transmembrane helix</keyword>
<dbReference type="NCBIfam" id="TIGR00879">
    <property type="entry name" value="SP"/>
    <property type="match status" value="1"/>
</dbReference>
<gene>
    <name evidence="14" type="ORF">Z517_08178</name>
</gene>
<dbReference type="PROSITE" id="PS50850">
    <property type="entry name" value="MFS"/>
    <property type="match status" value="1"/>
</dbReference>
<evidence type="ECO:0000256" key="7">
    <source>
        <dbReference type="ARBA" id="ARBA00023136"/>
    </source>
</evidence>
<comment type="subcellular location">
    <subcellularLocation>
        <location evidence="1">Membrane</location>
        <topology evidence="1">Multi-pass membrane protein</topology>
    </subcellularLocation>
</comment>
<feature type="domain" description="Major facilitator superfamily (MFS) profile" evidence="13">
    <location>
        <begin position="23"/>
        <end position="489"/>
    </location>
</feature>
<feature type="region of interest" description="Disordered" evidence="11">
    <location>
        <begin position="511"/>
        <end position="537"/>
    </location>
</feature>
<feature type="transmembrane region" description="Helical" evidence="12">
    <location>
        <begin position="105"/>
        <end position="122"/>
    </location>
</feature>
<proteinExistence type="inferred from homology"/>
<feature type="transmembrane region" description="Helical" evidence="12">
    <location>
        <begin position="394"/>
        <end position="422"/>
    </location>
</feature>
<evidence type="ECO:0000313" key="14">
    <source>
        <dbReference type="EMBL" id="KIW78343.1"/>
    </source>
</evidence>
<organism evidence="14 15">
    <name type="scientific">Fonsecaea pedrosoi CBS 271.37</name>
    <dbReference type="NCBI Taxonomy" id="1442368"/>
    <lineage>
        <taxon>Eukaryota</taxon>
        <taxon>Fungi</taxon>
        <taxon>Dikarya</taxon>
        <taxon>Ascomycota</taxon>
        <taxon>Pezizomycotina</taxon>
        <taxon>Eurotiomycetes</taxon>
        <taxon>Chaetothyriomycetidae</taxon>
        <taxon>Chaetothyriales</taxon>
        <taxon>Herpotrichiellaceae</taxon>
        <taxon>Fonsecaea</taxon>
    </lineage>
</organism>
<feature type="transmembrane region" description="Helical" evidence="12">
    <location>
        <begin position="73"/>
        <end position="93"/>
    </location>
</feature>
<evidence type="ECO:0000256" key="6">
    <source>
        <dbReference type="ARBA" id="ARBA00022989"/>
    </source>
</evidence>
<dbReference type="HOGENOM" id="CLU_001265_30_12_1"/>
<dbReference type="VEuPathDB" id="FungiDB:Z517_08178"/>
<feature type="transmembrane region" description="Helical" evidence="12">
    <location>
        <begin position="199"/>
        <end position="216"/>
    </location>
</feature>
<dbReference type="GO" id="GO:0016020">
    <property type="term" value="C:membrane"/>
    <property type="evidence" value="ECO:0007669"/>
    <property type="project" value="UniProtKB-SubCell"/>
</dbReference>
<comment type="function">
    <text evidence="8">Integral membrane transporter that imports quinic acid to be catabolized as a carbon source.</text>
</comment>
<dbReference type="InterPro" id="IPR020846">
    <property type="entry name" value="MFS_dom"/>
</dbReference>
<evidence type="ECO:0000256" key="8">
    <source>
        <dbReference type="ARBA" id="ARBA00037560"/>
    </source>
</evidence>
<feature type="transmembrane region" description="Helical" evidence="12">
    <location>
        <begin position="362"/>
        <end position="382"/>
    </location>
</feature>
<dbReference type="InterPro" id="IPR036259">
    <property type="entry name" value="MFS_trans_sf"/>
</dbReference>
<dbReference type="EMBL" id="KN846973">
    <property type="protein sequence ID" value="KIW78343.1"/>
    <property type="molecule type" value="Genomic_DNA"/>
</dbReference>
<dbReference type="GO" id="GO:0005351">
    <property type="term" value="F:carbohydrate:proton symporter activity"/>
    <property type="evidence" value="ECO:0007669"/>
    <property type="project" value="TreeGrafter"/>
</dbReference>
<feature type="transmembrane region" description="Helical" evidence="12">
    <location>
        <begin position="128"/>
        <end position="149"/>
    </location>
</feature>
<keyword evidence="4 12" id="KW-0812">Transmembrane</keyword>
<accession>A0A0D2GCD5</accession>
<dbReference type="STRING" id="1442368.A0A0D2GCD5"/>
<reference evidence="14 15" key="1">
    <citation type="submission" date="2015-01" db="EMBL/GenBank/DDBJ databases">
        <title>The Genome Sequence of Fonsecaea pedrosoi CBS 271.37.</title>
        <authorList>
            <consortium name="The Broad Institute Genomics Platform"/>
            <person name="Cuomo C."/>
            <person name="de Hoog S."/>
            <person name="Gorbushina A."/>
            <person name="Stielow B."/>
            <person name="Teixiera M."/>
            <person name="Abouelleil A."/>
            <person name="Chapman S.B."/>
            <person name="Priest M."/>
            <person name="Young S.K."/>
            <person name="Wortman J."/>
            <person name="Nusbaum C."/>
            <person name="Birren B."/>
        </authorList>
    </citation>
    <scope>NUCLEOTIDE SEQUENCE [LARGE SCALE GENOMIC DNA]</scope>
    <source>
        <strain evidence="14 15">CBS 271.37</strain>
    </source>
</reference>
<feature type="transmembrane region" description="Helical" evidence="12">
    <location>
        <begin position="161"/>
        <end position="179"/>
    </location>
</feature>
<dbReference type="Pfam" id="PF00083">
    <property type="entry name" value="Sugar_tr"/>
    <property type="match status" value="1"/>
</dbReference>
<feature type="transmembrane region" description="Helical" evidence="12">
    <location>
        <begin position="336"/>
        <end position="355"/>
    </location>
</feature>
<dbReference type="Proteomes" id="UP000053029">
    <property type="component" value="Unassembled WGS sequence"/>
</dbReference>
<dbReference type="RefSeq" id="XP_013282151.1">
    <property type="nucleotide sequence ID" value="XM_013426697.1"/>
</dbReference>
<keyword evidence="15" id="KW-1185">Reference proteome</keyword>
<dbReference type="GeneID" id="25307668"/>
<sequence>MRWRIVDDGQTPPAVYNWKIQLLSLAASLGGILYGQEIHPHYDLAFFGGTLALPSFKKDFGLLDKSTSEINDLSSNLIITFQAGAILGSLIAVPLIETVGRRNSILVSASVYLIGPVCQMIGTVHAFYAGRFIAGLGVGPLTVACPLYISEIAPAGLRGQLIAIYDIIFQTGSVIGFWVNYGTALHIPNTNPAQWRVPVSLQFPMAGLLLIAAFVLTETPRFLVQRGRIDQARAVLAKLRQLPVHHDYIQREMTDIQFETSIERESLGLTEHDNVFTKLRVQIHHAWRPEMRRRITLGPILMFFSQLGGSGGVVYYTPRLFQSFGVVGSNASLFTTGIFGLIKFLTSIFVLYLLIDRFGRRTLLITGTSMGVISLFIIGAYLRAKKPDPTANHISAGGIAACAFMYVYIIGSVTGFSGIPFIMQNEVVPTNLRAVSGGLSMFTQWTFSLVITKTTPYMITSMGYGMFFLFGGLWVIAILFVYFFVPETKGVPLEHMAAVFGQKDVVAEAEAEAGAEGARGPETTSVEKSGVTVEQRG</sequence>
<keyword evidence="3 10" id="KW-0813">Transport</keyword>
<comment type="similarity">
    <text evidence="2 10">Belongs to the major facilitator superfamily. Sugar transporter (TC 2.A.1.1) family.</text>
</comment>
<feature type="transmembrane region" description="Helical" evidence="12">
    <location>
        <begin position="464"/>
        <end position="485"/>
    </location>
</feature>
<evidence type="ECO:0000256" key="10">
    <source>
        <dbReference type="RuleBase" id="RU003346"/>
    </source>
</evidence>
<keyword evidence="7 12" id="KW-0472">Membrane</keyword>
<name>A0A0D2GCD5_9EURO</name>
<evidence type="ECO:0000256" key="11">
    <source>
        <dbReference type="SAM" id="MobiDB-lite"/>
    </source>
</evidence>
<evidence type="ECO:0000256" key="12">
    <source>
        <dbReference type="SAM" id="Phobius"/>
    </source>
</evidence>
<evidence type="ECO:0000256" key="1">
    <source>
        <dbReference type="ARBA" id="ARBA00004141"/>
    </source>
</evidence>
<dbReference type="InterPro" id="IPR005828">
    <property type="entry name" value="MFS_sugar_transport-like"/>
</dbReference>
<protein>
    <recommendedName>
        <fullName evidence="9">Quinate transporter</fullName>
    </recommendedName>
</protein>
<evidence type="ECO:0000256" key="2">
    <source>
        <dbReference type="ARBA" id="ARBA00010992"/>
    </source>
</evidence>